<name>A0ABT0SPJ5_9GAMM</name>
<dbReference type="Proteomes" id="UP001165308">
    <property type="component" value="Unassembled WGS sequence"/>
</dbReference>
<gene>
    <name evidence="1" type="ORF">M8006_07050</name>
</gene>
<protein>
    <submittedName>
        <fullName evidence="1">NRDE family protein</fullName>
    </submittedName>
</protein>
<sequence length="262" mass="28932">MCLLAFDWQPGAPTPLRLIGNRDEFYVRPTAGLHDWDDAPILGGRDLEAGGTWLAVNRQGVLATLTNVRDPALVAPPGTPSRGELVVQALTCEDLPTWLEQLTESAPRYAGFNLLVATPTQMWHLHRGRERTALREVPRGIHTLSNADLNTPWPKTVKLHQAMVRDTTPPITWPEASRHVIQQTDEAPAQALPDTGVGLTLEQRLSAAFIVGETYGTRATTWVTLDRQGNTAMTEQRFGQNGQFQGETALFDGQHVFSEAQR</sequence>
<dbReference type="Gene3D" id="3.60.60.10">
    <property type="entry name" value="Penicillin V Acylase, Chain A"/>
    <property type="match status" value="1"/>
</dbReference>
<keyword evidence="2" id="KW-1185">Reference proteome</keyword>
<proteinExistence type="predicted"/>
<dbReference type="PANTHER" id="PTHR17985">
    <property type="entry name" value="SER/THR-RICH PROTEIN T10 IN DGCR REGION"/>
    <property type="match status" value="1"/>
</dbReference>
<organism evidence="1 2">
    <name type="scientific">Halomonas llamarensis</name>
    <dbReference type="NCBI Taxonomy" id="2945104"/>
    <lineage>
        <taxon>Bacteria</taxon>
        <taxon>Pseudomonadati</taxon>
        <taxon>Pseudomonadota</taxon>
        <taxon>Gammaproteobacteria</taxon>
        <taxon>Oceanospirillales</taxon>
        <taxon>Halomonadaceae</taxon>
        <taxon>Halomonas</taxon>
    </lineage>
</organism>
<dbReference type="RefSeq" id="WP_250080754.1">
    <property type="nucleotide sequence ID" value="NZ_JAMJPJ010000008.1"/>
</dbReference>
<dbReference type="Pfam" id="PF05742">
    <property type="entry name" value="TANGO2"/>
    <property type="match status" value="1"/>
</dbReference>
<dbReference type="EMBL" id="JAMJPJ010000008">
    <property type="protein sequence ID" value="MCL7929742.1"/>
    <property type="molecule type" value="Genomic_DNA"/>
</dbReference>
<dbReference type="PANTHER" id="PTHR17985:SF8">
    <property type="entry name" value="TRANSPORT AND GOLGI ORGANIZATION PROTEIN 2 HOMOLOG"/>
    <property type="match status" value="1"/>
</dbReference>
<dbReference type="InterPro" id="IPR008551">
    <property type="entry name" value="TANGO2"/>
</dbReference>
<comment type="caution">
    <text evidence="1">The sequence shown here is derived from an EMBL/GenBank/DDBJ whole genome shotgun (WGS) entry which is preliminary data.</text>
</comment>
<evidence type="ECO:0000313" key="1">
    <source>
        <dbReference type="EMBL" id="MCL7929742.1"/>
    </source>
</evidence>
<accession>A0ABT0SPJ5</accession>
<reference evidence="1" key="1">
    <citation type="submission" date="2022-05" db="EMBL/GenBank/DDBJ databases">
        <title>Halomonas geminus sp. nov. and Halomonas llamarensis sp. nov. isolated from high-altitude salars of the Atacama Desert.</title>
        <authorList>
            <person name="Hintersatz C."/>
            <person name="Rojas L.A."/>
            <person name="Wei T.-S."/>
            <person name="Kutschke S."/>
            <person name="Lehmann F."/>
            <person name="Jain R."/>
            <person name="Pollmann K."/>
        </authorList>
    </citation>
    <scope>NUCLEOTIDE SEQUENCE</scope>
    <source>
        <strain evidence="1">ATCHA</strain>
    </source>
</reference>
<evidence type="ECO:0000313" key="2">
    <source>
        <dbReference type="Proteomes" id="UP001165308"/>
    </source>
</evidence>